<dbReference type="InterPro" id="IPR009081">
    <property type="entry name" value="PP-bd_ACP"/>
</dbReference>
<sequence>MERNRIVEGLRKIIAEELDVAAPAELNESDRLNEDLNLDSIMILQLAVYIEEYFEVAFPEDDVDPGVFATVGSLTDFIVALHVPGAALR</sequence>
<dbReference type="Pfam" id="PF00550">
    <property type="entry name" value="PP-binding"/>
    <property type="match status" value="1"/>
</dbReference>
<dbReference type="InterPro" id="IPR036736">
    <property type="entry name" value="ACP-like_sf"/>
</dbReference>
<gene>
    <name evidence="2" type="ORF">FHS16_003683</name>
</gene>
<organism evidence="2 3">
    <name type="scientific">Paenibacillus endophyticus</name>
    <dbReference type="NCBI Taxonomy" id="1294268"/>
    <lineage>
        <taxon>Bacteria</taxon>
        <taxon>Bacillati</taxon>
        <taxon>Bacillota</taxon>
        <taxon>Bacilli</taxon>
        <taxon>Bacillales</taxon>
        <taxon>Paenibacillaceae</taxon>
        <taxon>Paenibacillus</taxon>
    </lineage>
</organism>
<dbReference type="RefSeq" id="WP_183565518.1">
    <property type="nucleotide sequence ID" value="NZ_CBCSLB010000010.1"/>
</dbReference>
<dbReference type="EMBL" id="JACHXW010000011">
    <property type="protein sequence ID" value="MBB3153608.1"/>
    <property type="molecule type" value="Genomic_DNA"/>
</dbReference>
<evidence type="ECO:0000313" key="3">
    <source>
        <dbReference type="Proteomes" id="UP000518605"/>
    </source>
</evidence>
<accession>A0A7W5GBP1</accession>
<proteinExistence type="predicted"/>
<comment type="caution">
    <text evidence="2">The sequence shown here is derived from an EMBL/GenBank/DDBJ whole genome shotgun (WGS) entry which is preliminary data.</text>
</comment>
<dbReference type="SUPFAM" id="SSF47336">
    <property type="entry name" value="ACP-like"/>
    <property type="match status" value="1"/>
</dbReference>
<feature type="domain" description="Carrier" evidence="1">
    <location>
        <begin position="4"/>
        <end position="82"/>
    </location>
</feature>
<protein>
    <submittedName>
        <fullName evidence="2">Acyl carrier protein</fullName>
    </submittedName>
</protein>
<evidence type="ECO:0000313" key="2">
    <source>
        <dbReference type="EMBL" id="MBB3153608.1"/>
    </source>
</evidence>
<evidence type="ECO:0000259" key="1">
    <source>
        <dbReference type="PROSITE" id="PS50075"/>
    </source>
</evidence>
<dbReference type="Gene3D" id="1.10.1200.10">
    <property type="entry name" value="ACP-like"/>
    <property type="match status" value="1"/>
</dbReference>
<dbReference type="PROSITE" id="PS50075">
    <property type="entry name" value="CARRIER"/>
    <property type="match status" value="1"/>
</dbReference>
<dbReference type="Proteomes" id="UP000518605">
    <property type="component" value="Unassembled WGS sequence"/>
</dbReference>
<dbReference type="AlphaFoldDB" id="A0A7W5GBP1"/>
<keyword evidence="3" id="KW-1185">Reference proteome</keyword>
<name>A0A7W5GBP1_9BACL</name>
<reference evidence="2 3" key="1">
    <citation type="submission" date="2020-08" db="EMBL/GenBank/DDBJ databases">
        <title>Genomic Encyclopedia of Type Strains, Phase III (KMG-III): the genomes of soil and plant-associated and newly described type strains.</title>
        <authorList>
            <person name="Whitman W."/>
        </authorList>
    </citation>
    <scope>NUCLEOTIDE SEQUENCE [LARGE SCALE GENOMIC DNA]</scope>
    <source>
        <strain evidence="2 3">CECT 8234</strain>
    </source>
</reference>